<dbReference type="InterPro" id="IPR046341">
    <property type="entry name" value="SET_dom_sf"/>
</dbReference>
<gene>
    <name evidence="6" type="ORF">D4764_21G0000070</name>
</gene>
<evidence type="ECO:0000256" key="1">
    <source>
        <dbReference type="ARBA" id="ARBA00022499"/>
    </source>
</evidence>
<reference evidence="6 7" key="1">
    <citation type="submission" date="2019-04" db="EMBL/GenBank/DDBJ databases">
        <title>Chromosome genome assembly for Takifugu flavidus.</title>
        <authorList>
            <person name="Xiao S."/>
        </authorList>
    </citation>
    <scope>NUCLEOTIDE SEQUENCE [LARGE SCALE GENOMIC DNA]</scope>
    <source>
        <strain evidence="6">HTHZ2018</strain>
        <tissue evidence="6">Muscle</tissue>
    </source>
</reference>
<protein>
    <submittedName>
        <fullName evidence="6">Zinc finger MYM-type protein 4</fullName>
    </submittedName>
</protein>
<comment type="caution">
    <text evidence="6">The sequence shown here is derived from an EMBL/GenBank/DDBJ whole genome shotgun (WGS) entry which is preliminary data.</text>
</comment>
<feature type="region of interest" description="Disordered" evidence="4">
    <location>
        <begin position="1113"/>
        <end position="1296"/>
    </location>
</feature>
<evidence type="ECO:0000256" key="4">
    <source>
        <dbReference type="SAM" id="MobiDB-lite"/>
    </source>
</evidence>
<sequence>MEDQQLPPVEDALKHIAACTDKPFLEERYIDTFRGRGVFTNQTIEPATFVVEYRGKILLKDVNAKKKYGDCLKNYVFEFSWKGERWSIDASDEDNTLGRLVNDNHVSPNCEVKKIVCEGKPHLCLFAVREICPDEEITYNYGSSFYFWRCRDYYEEPSTSHTEFETVTLKKGCDDLGAVSSFENSGFDDDDGDSRADWLASNFEKPLERPQHSKASYTQQDFSLSASDDNSRDGDYVDNEAKLNSTITLYTRKNYCYVCGAGVSKISRHLLKHADEEPDIAAAFAKRKKSSERKKLLEVLRNRGNYKHNQEVLEKNSGMLKISRRSKKRFSTKELRSCPYCKAMHKRKHVWQHAARCVLRPMCAAQDKTKVQSTFPAESPFQETLPANVWRLLFMMQQDDVTSVVQNDFLLLKLAQSLFKNYKNTRDNYKCIAQKLRQMGKLLMVLHDKCIYSFEDAIKPKNFNKVVEAVRGIAGFDEQTQRYENPSLALKLWHWLKTICVIALIIANGKEEITVATKESIELCKKEWSECASQTPSASSSKTSNPSTLQVTHDVQAFCTYLEKTALFATERLITHGDPLDYNELCRVTLAQTLVLNNYVDRVAKMTVDGFQESDGTIQLLSEHFPPISAPCKRKASILFTPNLIEAMKLLVSKRGACGVHSDNTFLFARPDSSPTSLFHGAATIRVLSSLCHAKCPEHLSSVSLHKHVARIFQILNLDNDDLCRLATLLGRDICADRAYYRSPAAIVDIAKLAKLVQAKEEGSLDTVKGNSLDEVEIEDFLEPDLEQISSETDNAEDDNESNVSLKQKGRGVFTSKQIPASAFVVEYHGIISQEDSSKVKQISPGQEITYSYGNSSYPWRSMDVQVLYQYLDSIATSAVESLTLYECPPVYEALLRVTASQVSIFNKNVEIFQVSLRSFNEREEQENPDNAAVYEVHLDRILPKHFVKFNVRHQGKQMTFILTPQLLTALTLLISKRESCGVSKNNPFLFAKPDNSQRFLHGRSCTVVFINRSEAKNKGNLKAPQFHRHMLRIFQILSLTADELDQLAKQLGQNLPTDREHYQMPETAIDIAKIMELLSAMENGDLQRFEGRPFEEVEIADKLEAEMEILETSKPEKDDEESENTLQTYDVGDQEDGRKRKDSSSRKGSRAKRKKREKETETGTNEEKWSEQTPESCDVEPTPPNTSPHPHHNSTQASFSDDDEDMNVDFDLDIDTDDDARNEKNDGDWKDCPREVSSITGASPDRSTNKEGFAETGDTHKENHEKKKGQTKRRTSRLDAQGGCSSTSTSPESGWKAVVHPVSHAFTDIGHGSSSMPGQHLCEKEVSKGETLYQKEKSPKLFCSLSCLSKSHPRINFVIIKCYNCFQVIMRPHNMILAPVDDSGTMKELCSDACLSSVNSRRNTAAHNRPLQTGCKSCARTGSCKTRVTLDGLTFSFCNKPLVLKDDDGIKIICSDKCLVTFKEQQVHDGVQQSQAINSARVISQPQDAVQGPVDSEKTKKDFCRQSCLSSFNYKRLTSAKLPLMPDTSQSLCSVCSRYCHSKYEVTQKNITHKMCSHPCFVRFCTINQLSTCNSPVQLKMEDGNKKLCSTECLNQFKQDKLHFVCSLACSEAFKKANSIVGMCEYCKNVQTIGDIKRVNEKDCCFCSEECFVFFCDELKKNWGDHCHSCTYCLSITKTLVTAPYGGAKKEFCSEECNSKYNRLLCHIARCDTCSHEGKLGQSLQLLGEVKHFCDLKCLLHYCNQQVQVVDTDQANPTQVGIANEGPPSCLGVEKAPQISPKAAQAALLQQPVEYVHRKNEYLFENGCTENIFSDHIYSKFSEVLAQTLRAFNPSCTASGSIYSRVEEEFLWDCKQLGAFSPIVLLNTLLFFCCKHFGFTTVEQHRQLSFAHLMRCTKTGQSCTKTTFLRFYPPICVKEFDGVPMKKHKSENKDDILEMLENAENPLRCPVRLYEFYLSKCFKSVLQRSDLFYLQPHASCTPSSPVWYSSTPLDDRTLDAMLVRILAVKELRGVNKRGPDQQISGDMLLLSDEDSD</sequence>
<dbReference type="PANTHER" id="PTHR45736:SF5">
    <property type="entry name" value="ZINC FINGER MYM-TYPE PROTEIN 4"/>
    <property type="match status" value="1"/>
</dbReference>
<keyword evidence="3" id="KW-0832">Ubl conjugation</keyword>
<feature type="compositionally biased region" description="Basic and acidic residues" evidence="4">
    <location>
        <begin position="1220"/>
        <end position="1235"/>
    </location>
</feature>
<evidence type="ECO:0000259" key="5">
    <source>
        <dbReference type="PROSITE" id="PS50280"/>
    </source>
</evidence>
<dbReference type="EMBL" id="RHFK02000014">
    <property type="protein sequence ID" value="TWW65107.1"/>
    <property type="molecule type" value="Genomic_DNA"/>
</dbReference>
<evidence type="ECO:0000313" key="7">
    <source>
        <dbReference type="Proteomes" id="UP000324091"/>
    </source>
</evidence>
<keyword evidence="2" id="KW-0597">Phosphoprotein</keyword>
<evidence type="ECO:0000256" key="2">
    <source>
        <dbReference type="ARBA" id="ARBA00022553"/>
    </source>
</evidence>
<dbReference type="InterPro" id="IPR051284">
    <property type="entry name" value="ZnF_MYMT-QRICH1"/>
</dbReference>
<evidence type="ECO:0000313" key="6">
    <source>
        <dbReference type="EMBL" id="TWW65107.1"/>
    </source>
</evidence>
<dbReference type="InterPro" id="IPR001214">
    <property type="entry name" value="SET_dom"/>
</dbReference>
<feature type="region of interest" description="Disordered" evidence="4">
    <location>
        <begin position="207"/>
        <end position="234"/>
    </location>
</feature>
<name>A0A5C6NHP1_9TELE</name>
<dbReference type="InterPro" id="IPR011017">
    <property type="entry name" value="TRASH_dom"/>
</dbReference>
<feature type="compositionally biased region" description="Basic and acidic residues" evidence="4">
    <location>
        <begin position="1158"/>
        <end position="1171"/>
    </location>
</feature>
<dbReference type="PANTHER" id="PTHR45736">
    <property type="entry name" value="ZINC FINGER MYM-TYPE PROTEIN"/>
    <property type="match status" value="1"/>
</dbReference>
<keyword evidence="7" id="KW-1185">Reference proteome</keyword>
<dbReference type="PROSITE" id="PS50280">
    <property type="entry name" value="SET"/>
    <property type="match status" value="1"/>
</dbReference>
<dbReference type="SMART" id="SM00746">
    <property type="entry name" value="TRASH"/>
    <property type="match status" value="5"/>
</dbReference>
<dbReference type="Pfam" id="PF12012">
    <property type="entry name" value="DUF3504"/>
    <property type="match status" value="1"/>
</dbReference>
<organism evidence="6 7">
    <name type="scientific">Takifugu flavidus</name>
    <name type="common">sansaifugu</name>
    <dbReference type="NCBI Taxonomy" id="433684"/>
    <lineage>
        <taxon>Eukaryota</taxon>
        <taxon>Metazoa</taxon>
        <taxon>Chordata</taxon>
        <taxon>Craniata</taxon>
        <taxon>Vertebrata</taxon>
        <taxon>Euteleostomi</taxon>
        <taxon>Actinopterygii</taxon>
        <taxon>Neopterygii</taxon>
        <taxon>Teleostei</taxon>
        <taxon>Neoteleostei</taxon>
        <taxon>Acanthomorphata</taxon>
        <taxon>Eupercaria</taxon>
        <taxon>Tetraodontiformes</taxon>
        <taxon>Tetradontoidea</taxon>
        <taxon>Tetraodontidae</taxon>
        <taxon>Takifugu</taxon>
    </lineage>
</organism>
<dbReference type="SUPFAM" id="SSF82199">
    <property type="entry name" value="SET domain"/>
    <property type="match status" value="2"/>
</dbReference>
<feature type="compositionally biased region" description="Polar residues" evidence="4">
    <location>
        <begin position="1284"/>
        <end position="1293"/>
    </location>
</feature>
<feature type="compositionally biased region" description="Basic and acidic residues" evidence="4">
    <location>
        <begin position="1136"/>
        <end position="1146"/>
    </location>
</feature>
<dbReference type="Proteomes" id="UP000324091">
    <property type="component" value="Chromosome 21"/>
</dbReference>
<feature type="compositionally biased region" description="Basic and acidic residues" evidence="4">
    <location>
        <begin position="1248"/>
        <end position="1266"/>
    </location>
</feature>
<feature type="compositionally biased region" description="Acidic residues" evidence="4">
    <location>
        <begin position="1201"/>
        <end position="1219"/>
    </location>
</feature>
<feature type="domain" description="SET" evidence="5">
    <location>
        <begin position="23"/>
        <end position="142"/>
    </location>
</feature>
<dbReference type="SMART" id="SM00317">
    <property type="entry name" value="SET"/>
    <property type="match status" value="1"/>
</dbReference>
<feature type="compositionally biased region" description="Polar residues" evidence="4">
    <location>
        <begin position="213"/>
        <end position="228"/>
    </location>
</feature>
<feature type="compositionally biased region" description="Basic residues" evidence="4">
    <location>
        <begin position="1267"/>
        <end position="1276"/>
    </location>
</feature>
<dbReference type="Gene3D" id="2.170.270.10">
    <property type="entry name" value="SET domain"/>
    <property type="match status" value="1"/>
</dbReference>
<accession>A0A5C6NHP1</accession>
<dbReference type="Pfam" id="PF00856">
    <property type="entry name" value="SET"/>
    <property type="match status" value="1"/>
</dbReference>
<keyword evidence="1" id="KW-1017">Isopeptide bond</keyword>
<dbReference type="InterPro" id="IPR021893">
    <property type="entry name" value="ZMYM2-like_C"/>
</dbReference>
<evidence type="ECO:0000256" key="3">
    <source>
        <dbReference type="ARBA" id="ARBA00022843"/>
    </source>
</evidence>
<proteinExistence type="predicted"/>
<feature type="compositionally biased region" description="Basic residues" evidence="4">
    <location>
        <begin position="1148"/>
        <end position="1157"/>
    </location>
</feature>